<dbReference type="EMBL" id="RCML01000621">
    <property type="protein sequence ID" value="KAG2972402.1"/>
    <property type="molecule type" value="Genomic_DNA"/>
</dbReference>
<reference evidence="6" key="1">
    <citation type="submission" date="2018-05" db="EMBL/GenBank/DDBJ databases">
        <title>Effector identification in a new, highly contiguous assembly of the strawberry crown rot pathogen Phytophthora cactorum.</title>
        <authorList>
            <person name="Armitage A.D."/>
            <person name="Nellist C.F."/>
            <person name="Bates H."/>
            <person name="Vickerstaff R.J."/>
            <person name="Harrison R.J."/>
        </authorList>
    </citation>
    <scope>NUCLEOTIDE SEQUENCE</scope>
    <source>
        <strain evidence="2">15-7</strain>
        <strain evidence="3">4032</strain>
        <strain evidence="4">4040</strain>
        <strain evidence="5">P415</strain>
        <strain evidence="6">P421</strain>
    </source>
</reference>
<sequence>MNDTTERRIESMVNILCSDMLRDFHLSGESAVEPSATGVSTTQGAAKDAYS</sequence>
<comment type="caution">
    <text evidence="6">The sequence shown here is derived from an EMBL/GenBank/DDBJ whole genome shotgun (WGS) entry which is preliminary data.</text>
</comment>
<dbReference type="AlphaFoldDB" id="A0A8T1HKU8"/>
<dbReference type="Proteomes" id="UP000736787">
    <property type="component" value="Unassembled WGS sequence"/>
</dbReference>
<evidence type="ECO:0000256" key="1">
    <source>
        <dbReference type="SAM" id="MobiDB-lite"/>
    </source>
</evidence>
<feature type="region of interest" description="Disordered" evidence="1">
    <location>
        <begin position="31"/>
        <end position="51"/>
    </location>
</feature>
<organism evidence="6 7">
    <name type="scientific">Phytophthora cactorum</name>
    <dbReference type="NCBI Taxonomy" id="29920"/>
    <lineage>
        <taxon>Eukaryota</taxon>
        <taxon>Sar</taxon>
        <taxon>Stramenopiles</taxon>
        <taxon>Oomycota</taxon>
        <taxon>Peronosporomycetes</taxon>
        <taxon>Peronosporales</taxon>
        <taxon>Peronosporaceae</taxon>
        <taxon>Phytophthora</taxon>
    </lineage>
</organism>
<evidence type="ECO:0000313" key="5">
    <source>
        <dbReference type="EMBL" id="KAG2972402.1"/>
    </source>
</evidence>
<dbReference type="EMBL" id="RCMI01000454">
    <property type="protein sequence ID" value="KAG2910112.1"/>
    <property type="molecule type" value="Genomic_DNA"/>
</dbReference>
<evidence type="ECO:0000313" key="2">
    <source>
        <dbReference type="EMBL" id="KAG2864089.1"/>
    </source>
</evidence>
<protein>
    <submittedName>
        <fullName evidence="6">Uncharacterized protein</fullName>
    </submittedName>
</protein>
<dbReference type="Proteomes" id="UP000760860">
    <property type="component" value="Unassembled WGS sequence"/>
</dbReference>
<dbReference type="EMBL" id="RCMK01000451">
    <property type="protein sequence ID" value="KAG2928010.1"/>
    <property type="molecule type" value="Genomic_DNA"/>
</dbReference>
<accession>A0A8T1HKU8</accession>
<dbReference type="VEuPathDB" id="FungiDB:PC110_g16556"/>
<proteinExistence type="predicted"/>
<dbReference type="EMBL" id="RCMV01000825">
    <property type="protein sequence ID" value="KAG3212536.1"/>
    <property type="molecule type" value="Genomic_DNA"/>
</dbReference>
<evidence type="ECO:0000313" key="7">
    <source>
        <dbReference type="Proteomes" id="UP000760860"/>
    </source>
</evidence>
<evidence type="ECO:0000313" key="3">
    <source>
        <dbReference type="EMBL" id="KAG2910112.1"/>
    </source>
</evidence>
<gene>
    <name evidence="2" type="ORF">PC113_g4883</name>
    <name evidence="3" type="ORF">PC115_g13020</name>
    <name evidence="4" type="ORF">PC117_g14435</name>
    <name evidence="5" type="ORF">PC118_g15722</name>
    <name evidence="6" type="ORF">PC129_g16503</name>
</gene>
<dbReference type="EMBL" id="RCMG01000088">
    <property type="protein sequence ID" value="KAG2864089.1"/>
    <property type="molecule type" value="Genomic_DNA"/>
</dbReference>
<dbReference type="Proteomes" id="UP000735874">
    <property type="component" value="Unassembled WGS sequence"/>
</dbReference>
<evidence type="ECO:0000313" key="6">
    <source>
        <dbReference type="EMBL" id="KAG3212536.1"/>
    </source>
</evidence>
<dbReference type="Proteomes" id="UP000774804">
    <property type="component" value="Unassembled WGS sequence"/>
</dbReference>
<name>A0A8T1HKU8_9STRA</name>
<dbReference type="Proteomes" id="UP000697107">
    <property type="component" value="Unassembled WGS sequence"/>
</dbReference>
<evidence type="ECO:0000313" key="4">
    <source>
        <dbReference type="EMBL" id="KAG2928010.1"/>
    </source>
</evidence>